<organism evidence="2 3">
    <name type="scientific">Pseudocercospora eumusae</name>
    <dbReference type="NCBI Taxonomy" id="321146"/>
    <lineage>
        <taxon>Eukaryota</taxon>
        <taxon>Fungi</taxon>
        <taxon>Dikarya</taxon>
        <taxon>Ascomycota</taxon>
        <taxon>Pezizomycotina</taxon>
        <taxon>Dothideomycetes</taxon>
        <taxon>Dothideomycetidae</taxon>
        <taxon>Mycosphaerellales</taxon>
        <taxon>Mycosphaerellaceae</taxon>
        <taxon>Pseudocercospora</taxon>
    </lineage>
</organism>
<evidence type="ECO:0000313" key="2">
    <source>
        <dbReference type="EMBL" id="KXS95837.1"/>
    </source>
</evidence>
<gene>
    <name evidence="2" type="ORF">AC578_1192</name>
</gene>
<keyword evidence="3" id="KW-1185">Reference proteome</keyword>
<reference evidence="2 3" key="1">
    <citation type="submission" date="2015-07" db="EMBL/GenBank/DDBJ databases">
        <title>Comparative genomics of the Sigatoka disease complex on banana suggests a link between parallel evolutionary changes in Pseudocercospora fijiensis and Pseudocercospora eumusae and increased virulence on the banana host.</title>
        <authorList>
            <person name="Chang T.-C."/>
            <person name="Salvucci A."/>
            <person name="Crous P.W."/>
            <person name="Stergiopoulos I."/>
        </authorList>
    </citation>
    <scope>NUCLEOTIDE SEQUENCE [LARGE SCALE GENOMIC DNA]</scope>
    <source>
        <strain evidence="2 3">CBS 114824</strain>
    </source>
</reference>
<dbReference type="Proteomes" id="UP000070133">
    <property type="component" value="Unassembled WGS sequence"/>
</dbReference>
<evidence type="ECO:0000313" key="3">
    <source>
        <dbReference type="Proteomes" id="UP000070133"/>
    </source>
</evidence>
<dbReference type="EMBL" id="LFZN01000197">
    <property type="protein sequence ID" value="KXS95837.1"/>
    <property type="molecule type" value="Genomic_DNA"/>
</dbReference>
<dbReference type="AlphaFoldDB" id="A0A139H053"/>
<name>A0A139H053_9PEZI</name>
<accession>A0A139H053</accession>
<dbReference type="EMBL" id="LFZN01000197">
    <property type="protein sequence ID" value="KXS95838.1"/>
    <property type="molecule type" value="Genomic_DNA"/>
</dbReference>
<dbReference type="OrthoDB" id="416585at2759"/>
<proteinExistence type="predicted"/>
<sequence length="72" mass="6515">MGCSSSKPEPRSPNSRFVGSYHAPYSSHKRRGRSHGMTGGGAVFVGGAACGGGGGGGGGGCGGGGGGGGGGC</sequence>
<evidence type="ECO:0000256" key="1">
    <source>
        <dbReference type="SAM" id="MobiDB-lite"/>
    </source>
</evidence>
<comment type="caution">
    <text evidence="2">The sequence shown here is derived from an EMBL/GenBank/DDBJ whole genome shotgun (WGS) entry which is preliminary data.</text>
</comment>
<protein>
    <submittedName>
        <fullName evidence="2">Uncharacterized protein</fullName>
    </submittedName>
</protein>
<feature type="region of interest" description="Disordered" evidence="1">
    <location>
        <begin position="1"/>
        <end position="38"/>
    </location>
</feature>
<feature type="compositionally biased region" description="Polar residues" evidence="1">
    <location>
        <begin position="1"/>
        <end position="17"/>
    </location>
</feature>